<reference evidence="1 2" key="1">
    <citation type="journal article" date="2017" name="Ann. Clin. Microbiol. Antimicrob.">
        <title>New eight genes identified at the clinical multidrug-resistant Acinetobacter baumannii DMS06669 strain in a Vietnam hospital.</title>
        <authorList>
            <person name="Si-Tuan N."/>
            <person name="Ngoc H.M."/>
            <person name="Hang P.T.T."/>
            <person name="Nguyen C."/>
            <person name="Van P.H."/>
            <person name="Huong N.T."/>
        </authorList>
    </citation>
    <scope>NUCLEOTIDE SEQUENCE [LARGE SCALE GENOMIC DNA]</scope>
    <source>
        <strain evidence="1 2">DMS06669</strain>
    </source>
</reference>
<evidence type="ECO:0000313" key="1">
    <source>
        <dbReference type="EMBL" id="MYM79344.1"/>
    </source>
</evidence>
<dbReference type="Pfam" id="PF22752">
    <property type="entry name" value="DUF488-N3i"/>
    <property type="match status" value="1"/>
</dbReference>
<comment type="caution">
    <text evidence="1">The sequence shown here is derived from an EMBL/GenBank/DDBJ whole genome shotgun (WGS) entry which is preliminary data.</text>
</comment>
<protein>
    <recommendedName>
        <fullName evidence="3">DUF488 family protein</fullName>
    </recommendedName>
</protein>
<sequence length="47" mass="5475">MNIQIIRIYETADPNDGKRILVGHLWNRGISKESAHRNIIWSSQSKK</sequence>
<dbReference type="EMBL" id="WWCH01000001">
    <property type="protein sequence ID" value="MYM79344.1"/>
    <property type="molecule type" value="Genomic_DNA"/>
</dbReference>
<dbReference type="AlphaFoldDB" id="A0A6L8MA03"/>
<dbReference type="RefSeq" id="WP_017395972.1">
    <property type="nucleotide sequence ID" value="NZ_CP059300.1"/>
</dbReference>
<evidence type="ECO:0008006" key="3">
    <source>
        <dbReference type="Google" id="ProtNLM"/>
    </source>
</evidence>
<accession>A0A6L8MA03</accession>
<name>A0A6L8MA03_ACIBA</name>
<evidence type="ECO:0000313" key="2">
    <source>
        <dbReference type="Proteomes" id="UP000480763"/>
    </source>
</evidence>
<organism evidence="1 2">
    <name type="scientific">Acinetobacter baumannii</name>
    <dbReference type="NCBI Taxonomy" id="470"/>
    <lineage>
        <taxon>Bacteria</taxon>
        <taxon>Pseudomonadati</taxon>
        <taxon>Pseudomonadota</taxon>
        <taxon>Gammaproteobacteria</taxon>
        <taxon>Moraxellales</taxon>
        <taxon>Moraxellaceae</taxon>
        <taxon>Acinetobacter</taxon>
        <taxon>Acinetobacter calcoaceticus/baumannii complex</taxon>
    </lineage>
</organism>
<gene>
    <name evidence="1" type="ORF">GSE42_15560</name>
</gene>
<proteinExistence type="predicted"/>
<dbReference type="Proteomes" id="UP000480763">
    <property type="component" value="Unassembled WGS sequence"/>
</dbReference>
<dbReference type="InterPro" id="IPR052552">
    <property type="entry name" value="YeaO-like"/>
</dbReference>